<dbReference type="RefSeq" id="XP_033400026.1">
    <property type="nucleotide sequence ID" value="XM_033538025.1"/>
</dbReference>
<name>A0A6A6BM06_9PEZI</name>
<dbReference type="Pfam" id="PF00172">
    <property type="entry name" value="Zn_clus"/>
    <property type="match status" value="1"/>
</dbReference>
<evidence type="ECO:0000256" key="5">
    <source>
        <dbReference type="SAM" id="MobiDB-lite"/>
    </source>
</evidence>
<dbReference type="InterPro" id="IPR036864">
    <property type="entry name" value="Zn2-C6_fun-type_DNA-bd_sf"/>
</dbReference>
<dbReference type="InterPro" id="IPR007219">
    <property type="entry name" value="XnlR_reg_dom"/>
</dbReference>
<dbReference type="PANTHER" id="PTHR47424">
    <property type="entry name" value="REGULATORY PROTEIN GAL4"/>
    <property type="match status" value="1"/>
</dbReference>
<dbReference type="EMBL" id="ML995480">
    <property type="protein sequence ID" value="KAF2144314.1"/>
    <property type="molecule type" value="Genomic_DNA"/>
</dbReference>
<dbReference type="CDD" id="cd00067">
    <property type="entry name" value="GAL4"/>
    <property type="match status" value="1"/>
</dbReference>
<feature type="compositionally biased region" description="Basic and acidic residues" evidence="5">
    <location>
        <begin position="66"/>
        <end position="79"/>
    </location>
</feature>
<dbReference type="GO" id="GO:0008270">
    <property type="term" value="F:zinc ion binding"/>
    <property type="evidence" value="ECO:0007669"/>
    <property type="project" value="InterPro"/>
</dbReference>
<dbReference type="Proteomes" id="UP000799438">
    <property type="component" value="Unassembled WGS sequence"/>
</dbReference>
<evidence type="ECO:0000256" key="2">
    <source>
        <dbReference type="ARBA" id="ARBA00023015"/>
    </source>
</evidence>
<organism evidence="7 8">
    <name type="scientific">Aplosporella prunicola CBS 121167</name>
    <dbReference type="NCBI Taxonomy" id="1176127"/>
    <lineage>
        <taxon>Eukaryota</taxon>
        <taxon>Fungi</taxon>
        <taxon>Dikarya</taxon>
        <taxon>Ascomycota</taxon>
        <taxon>Pezizomycotina</taxon>
        <taxon>Dothideomycetes</taxon>
        <taxon>Dothideomycetes incertae sedis</taxon>
        <taxon>Botryosphaeriales</taxon>
        <taxon>Aplosporellaceae</taxon>
        <taxon>Aplosporella</taxon>
    </lineage>
</organism>
<sequence>MDPTVSPVSLRGPKISKACEECRRRKQKCNGLNPCNVCTRRGTPCSYRTFIRRRAAARASAPNGTPRDESSRERSHPQPEDGPSSKSAEHEPNNADNFNDVPPRYQIYSSVRATHPHEQSPSCVLQLYYGSSSNFSFLQHLHAHFTAQEEGPRSGPPETEVQNGNPGLDMYKYQGLAFGSSVDQRGRDATPVFLRHDLAKLFLQNYLSTAHYYLPFLSPEKLYSSFEKLYGSGEETTVDPSERAIVLAAMAIGSCPTRHELWRKTLVSQARTEAESMLHIVNLRAVQVSLLMAHCESIVGRPNSAYLYLGSAVRKAFAAGLHRNSSNKQPTRSERSECNEASRTCWALFCYEQIICFSLGRPSSFPQVDIGIPLPEPKSFLAALVQMCEIIHGTQQMYNYHDSSPGRDLRACHRIRQRLRSFAHAVKDDLHITIGGTLERGEKLVMQTVLSYLYFNTLLLTFRPFLLLYVELKKQGKLVSEGHSHSDPTKKSPPWLLEACEYTAEAARSIVSLSEGVFSMEIGAEGIYNHTFFLESASFVLIIASLHDDRSTDRHVRYINRAIKSLRHMIPREPTLSVIAALEQMLAKVHALNGSAPQTDGSPINPSTGPDETLTLPPLLGQEPQGRENSFGNPQLVPLSAHPIAHSTPTEYVTPPGYGAFDMDGQAAGSRNDLLESEWPTMDWNFDLSTLDLESFVSVMGNQNTDLNYNI</sequence>
<dbReference type="SMART" id="SM00066">
    <property type="entry name" value="GAL4"/>
    <property type="match status" value="1"/>
</dbReference>
<feature type="region of interest" description="Disordered" evidence="5">
    <location>
        <begin position="594"/>
        <end position="617"/>
    </location>
</feature>
<dbReference type="InterPro" id="IPR051127">
    <property type="entry name" value="Fungal_SecMet_Regulators"/>
</dbReference>
<dbReference type="OrthoDB" id="5296287at2759"/>
<evidence type="ECO:0000256" key="3">
    <source>
        <dbReference type="ARBA" id="ARBA00023163"/>
    </source>
</evidence>
<keyword evidence="8" id="KW-1185">Reference proteome</keyword>
<keyword evidence="2" id="KW-0805">Transcription regulation</keyword>
<reference evidence="7" key="1">
    <citation type="journal article" date="2020" name="Stud. Mycol.">
        <title>101 Dothideomycetes genomes: a test case for predicting lifestyles and emergence of pathogens.</title>
        <authorList>
            <person name="Haridas S."/>
            <person name="Albert R."/>
            <person name="Binder M."/>
            <person name="Bloem J."/>
            <person name="Labutti K."/>
            <person name="Salamov A."/>
            <person name="Andreopoulos B."/>
            <person name="Baker S."/>
            <person name="Barry K."/>
            <person name="Bills G."/>
            <person name="Bluhm B."/>
            <person name="Cannon C."/>
            <person name="Castanera R."/>
            <person name="Culley D."/>
            <person name="Daum C."/>
            <person name="Ezra D."/>
            <person name="Gonzalez J."/>
            <person name="Henrissat B."/>
            <person name="Kuo A."/>
            <person name="Liang C."/>
            <person name="Lipzen A."/>
            <person name="Lutzoni F."/>
            <person name="Magnuson J."/>
            <person name="Mondo S."/>
            <person name="Nolan M."/>
            <person name="Ohm R."/>
            <person name="Pangilinan J."/>
            <person name="Park H.-J."/>
            <person name="Ramirez L."/>
            <person name="Alfaro M."/>
            <person name="Sun H."/>
            <person name="Tritt A."/>
            <person name="Yoshinaga Y."/>
            <person name="Zwiers L.-H."/>
            <person name="Turgeon B."/>
            <person name="Goodwin S."/>
            <person name="Spatafora J."/>
            <person name="Crous P."/>
            <person name="Grigoriev I."/>
        </authorList>
    </citation>
    <scope>NUCLEOTIDE SEQUENCE</scope>
    <source>
        <strain evidence="7">CBS 121167</strain>
    </source>
</reference>
<keyword evidence="3" id="KW-0804">Transcription</keyword>
<dbReference type="AlphaFoldDB" id="A0A6A6BM06"/>
<dbReference type="CDD" id="cd12148">
    <property type="entry name" value="fungal_TF_MHR"/>
    <property type="match status" value="1"/>
</dbReference>
<dbReference type="GO" id="GO:0006351">
    <property type="term" value="P:DNA-templated transcription"/>
    <property type="evidence" value="ECO:0007669"/>
    <property type="project" value="InterPro"/>
</dbReference>
<dbReference type="GO" id="GO:0000435">
    <property type="term" value="P:positive regulation of transcription from RNA polymerase II promoter by galactose"/>
    <property type="evidence" value="ECO:0007669"/>
    <property type="project" value="TreeGrafter"/>
</dbReference>
<dbReference type="PROSITE" id="PS50048">
    <property type="entry name" value="ZN2_CY6_FUNGAL_2"/>
    <property type="match status" value="1"/>
</dbReference>
<dbReference type="GO" id="GO:0000981">
    <property type="term" value="F:DNA-binding transcription factor activity, RNA polymerase II-specific"/>
    <property type="evidence" value="ECO:0007669"/>
    <property type="project" value="InterPro"/>
</dbReference>
<keyword evidence="4" id="KW-0539">Nucleus</keyword>
<dbReference type="PROSITE" id="PS00463">
    <property type="entry name" value="ZN2_CY6_FUNGAL_1"/>
    <property type="match status" value="1"/>
</dbReference>
<dbReference type="Gene3D" id="4.10.240.10">
    <property type="entry name" value="Zn(2)-C6 fungal-type DNA-binding domain"/>
    <property type="match status" value="1"/>
</dbReference>
<dbReference type="GO" id="GO:0005634">
    <property type="term" value="C:nucleus"/>
    <property type="evidence" value="ECO:0007669"/>
    <property type="project" value="TreeGrafter"/>
</dbReference>
<dbReference type="GeneID" id="54295521"/>
<evidence type="ECO:0000313" key="8">
    <source>
        <dbReference type="Proteomes" id="UP000799438"/>
    </source>
</evidence>
<evidence type="ECO:0000256" key="1">
    <source>
        <dbReference type="ARBA" id="ARBA00022723"/>
    </source>
</evidence>
<dbReference type="PANTHER" id="PTHR47424:SF15">
    <property type="entry name" value="ZN(II)2CYS6 TRANSCRIPTION FACTOR (EUROFUNG)"/>
    <property type="match status" value="1"/>
</dbReference>
<accession>A0A6A6BM06</accession>
<dbReference type="SUPFAM" id="SSF57701">
    <property type="entry name" value="Zn2/Cys6 DNA-binding domain"/>
    <property type="match status" value="1"/>
</dbReference>
<evidence type="ECO:0000313" key="7">
    <source>
        <dbReference type="EMBL" id="KAF2144314.1"/>
    </source>
</evidence>
<dbReference type="InterPro" id="IPR001138">
    <property type="entry name" value="Zn2Cys6_DnaBD"/>
</dbReference>
<evidence type="ECO:0000259" key="6">
    <source>
        <dbReference type="PROSITE" id="PS50048"/>
    </source>
</evidence>
<dbReference type="Pfam" id="PF04082">
    <property type="entry name" value="Fungal_trans"/>
    <property type="match status" value="1"/>
</dbReference>
<feature type="domain" description="Zn(2)-C6 fungal-type" evidence="6">
    <location>
        <begin position="18"/>
        <end position="47"/>
    </location>
</feature>
<feature type="region of interest" description="Disordered" evidence="5">
    <location>
        <begin position="56"/>
        <end position="102"/>
    </location>
</feature>
<proteinExistence type="predicted"/>
<dbReference type="SMART" id="SM00906">
    <property type="entry name" value="Fungal_trans"/>
    <property type="match status" value="1"/>
</dbReference>
<feature type="compositionally biased region" description="Polar residues" evidence="5">
    <location>
        <begin position="595"/>
        <end position="610"/>
    </location>
</feature>
<protein>
    <recommendedName>
        <fullName evidence="6">Zn(2)-C6 fungal-type domain-containing protein</fullName>
    </recommendedName>
</protein>
<evidence type="ECO:0000256" key="4">
    <source>
        <dbReference type="ARBA" id="ARBA00023242"/>
    </source>
</evidence>
<gene>
    <name evidence="7" type="ORF">K452DRAFT_246627</name>
</gene>
<dbReference type="GO" id="GO:0000978">
    <property type="term" value="F:RNA polymerase II cis-regulatory region sequence-specific DNA binding"/>
    <property type="evidence" value="ECO:0007669"/>
    <property type="project" value="TreeGrafter"/>
</dbReference>
<keyword evidence="1" id="KW-0479">Metal-binding</keyword>